<evidence type="ECO:0000313" key="1">
    <source>
        <dbReference type="EMBL" id="TCV88917.1"/>
    </source>
</evidence>
<evidence type="ECO:0000313" key="2">
    <source>
        <dbReference type="EMBL" id="TNG92203.1"/>
    </source>
</evidence>
<dbReference type="EMBL" id="VDGV01000038">
    <property type="protein sequence ID" value="TNG92203.1"/>
    <property type="molecule type" value="Genomic_DNA"/>
</dbReference>
<reference evidence="2 4" key="2">
    <citation type="submission" date="2019-05" db="EMBL/GenBank/DDBJ databases">
        <title>Pasteurellaceae isolates from reptiles.</title>
        <authorList>
            <person name="Bojesen A.M."/>
            <person name="Lund E."/>
        </authorList>
    </citation>
    <scope>NUCLEOTIDE SEQUENCE [LARGE SCALE GENOMIC DNA]</scope>
    <source>
        <strain evidence="2 4">ELNT2x</strain>
    </source>
</reference>
<name>A0A4R3YA94_9PAST</name>
<dbReference type="Proteomes" id="UP000294619">
    <property type="component" value="Unassembled WGS sequence"/>
</dbReference>
<accession>A0A4R3YA94</accession>
<protein>
    <submittedName>
        <fullName evidence="2">DUF2288 domain-containing protein</fullName>
    </submittedName>
</protein>
<dbReference type="InterPro" id="IPR018741">
    <property type="entry name" value="DUF2288"/>
</dbReference>
<dbReference type="RefSeq" id="WP_132965944.1">
    <property type="nucleotide sequence ID" value="NZ_LEKL01000041.1"/>
</dbReference>
<gene>
    <name evidence="1" type="ORF">EDC16_103276</name>
    <name evidence="2" type="ORF">FHQ21_05235</name>
</gene>
<proteinExistence type="predicted"/>
<keyword evidence="4" id="KW-1185">Reference proteome</keyword>
<comment type="caution">
    <text evidence="1">The sequence shown here is derived from an EMBL/GenBank/DDBJ whole genome shotgun (WGS) entry which is preliminary data.</text>
</comment>
<dbReference type="Pfam" id="PF10052">
    <property type="entry name" value="DUF2288"/>
    <property type="match status" value="1"/>
</dbReference>
<dbReference type="AlphaFoldDB" id="A0A4R3YA94"/>
<organism evidence="1 3">
    <name type="scientific">Testudinibacter aquarius</name>
    <dbReference type="NCBI Taxonomy" id="1524974"/>
    <lineage>
        <taxon>Bacteria</taxon>
        <taxon>Pseudomonadati</taxon>
        <taxon>Pseudomonadota</taxon>
        <taxon>Gammaproteobacteria</taxon>
        <taxon>Pasteurellales</taxon>
        <taxon>Pasteurellaceae</taxon>
        <taxon>Testudinibacter</taxon>
    </lineage>
</organism>
<evidence type="ECO:0000313" key="4">
    <source>
        <dbReference type="Proteomes" id="UP000305526"/>
    </source>
</evidence>
<evidence type="ECO:0000313" key="3">
    <source>
        <dbReference type="Proteomes" id="UP000294619"/>
    </source>
</evidence>
<reference evidence="1 3" key="1">
    <citation type="submission" date="2019-03" db="EMBL/GenBank/DDBJ databases">
        <title>Genomic Encyclopedia of Type Strains, Phase IV (KMG-IV): sequencing the most valuable type-strain genomes for metagenomic binning, comparative biology and taxonomic classification.</title>
        <authorList>
            <person name="Goeker M."/>
        </authorList>
    </citation>
    <scope>NUCLEOTIDE SEQUENCE [LARGE SCALE GENOMIC DNA]</scope>
    <source>
        <strain evidence="1 3">DSM 28140</strain>
    </source>
</reference>
<sequence>MPFDNSDLNQHTAKIHWHELQPHFARGRVLYLSPSLNLLEVAQAMLQDNSVYIAELIEQQKIAPVSEQQALDFYQTNQQLWAVVLAPWVLVQPVADKSPTLQ</sequence>
<dbReference type="EMBL" id="SMCP01000003">
    <property type="protein sequence ID" value="TCV88917.1"/>
    <property type="molecule type" value="Genomic_DNA"/>
</dbReference>
<dbReference type="Proteomes" id="UP000305526">
    <property type="component" value="Unassembled WGS sequence"/>
</dbReference>